<dbReference type="NCBIfam" id="TIGR03788">
    <property type="entry name" value="marine_srt_targ"/>
    <property type="match status" value="1"/>
</dbReference>
<dbReference type="SUPFAM" id="SSF53300">
    <property type="entry name" value="vWA-like"/>
    <property type="match status" value="1"/>
</dbReference>
<evidence type="ECO:0000256" key="1">
    <source>
        <dbReference type="SAM" id="Phobius"/>
    </source>
</evidence>
<protein>
    <submittedName>
        <fullName evidence="4">Marine proteobacterial sortase target protein</fullName>
    </submittedName>
</protein>
<name>A0ABU2HJI9_9GAMM</name>
<dbReference type="InterPro" id="IPR036465">
    <property type="entry name" value="vWFA_dom_sf"/>
</dbReference>
<evidence type="ECO:0000313" key="4">
    <source>
        <dbReference type="EMBL" id="MDS1310918.1"/>
    </source>
</evidence>
<dbReference type="Pfam" id="PF08487">
    <property type="entry name" value="VIT"/>
    <property type="match status" value="1"/>
</dbReference>
<reference evidence="4" key="1">
    <citation type="submission" date="2023-09" db="EMBL/GenBank/DDBJ databases">
        <title>Marinobacter sediminicola sp. nov. and Marinobacter maritimum sp. nov., isolated from marine sediment.</title>
        <authorList>
            <person name="An J."/>
        </authorList>
    </citation>
    <scope>NUCLEOTIDE SEQUENCE</scope>
    <source>
        <strain evidence="4">F60267</strain>
    </source>
</reference>
<dbReference type="Proteomes" id="UP001267407">
    <property type="component" value="Unassembled WGS sequence"/>
</dbReference>
<accession>A0ABU2HJI9</accession>
<dbReference type="Pfam" id="PF13768">
    <property type="entry name" value="VWA_3"/>
    <property type="match status" value="1"/>
</dbReference>
<keyword evidence="5" id="KW-1185">Reference proteome</keyword>
<dbReference type="PANTHER" id="PTHR45737:SF6">
    <property type="entry name" value="VON WILLEBRAND FACTOR A DOMAIN-CONTAINING PROTEIN 5A"/>
    <property type="match status" value="1"/>
</dbReference>
<gene>
    <name evidence="4" type="ORF">RKA07_12530</name>
</gene>
<keyword evidence="1" id="KW-0472">Membrane</keyword>
<evidence type="ECO:0000259" key="2">
    <source>
        <dbReference type="PROSITE" id="PS50234"/>
    </source>
</evidence>
<keyword evidence="1" id="KW-1133">Transmembrane helix</keyword>
<dbReference type="InterPro" id="IPR022440">
    <property type="entry name" value="CHP03788"/>
</dbReference>
<proteinExistence type="predicted"/>
<dbReference type="PROSITE" id="PS50234">
    <property type="entry name" value="VWFA"/>
    <property type="match status" value="1"/>
</dbReference>
<feature type="domain" description="VWFA" evidence="2">
    <location>
        <begin position="329"/>
        <end position="507"/>
    </location>
</feature>
<comment type="caution">
    <text evidence="4">The sequence shown here is derived from an EMBL/GenBank/DDBJ whole genome shotgun (WGS) entry which is preliminary data.</text>
</comment>
<sequence>MGRKRWLVRFMEGISLWMAMLLVLFVQPLYAEANTDNEDSAGTLHFLDGKGQWQEPALVLGSDFDVRVSGLIADSKLVRTFKNTSDDWREGVFVFPLPEKASVYGLTMKVGGRTIVGEVQPRAEAKKTYEAARDSGRHAATVEQQRPNLFTTRVANIPPGAEVSVELSYQQLVSYRDGVFELSVPTTLTPRYIPGESLAVAPQQWQGGWAVPTTEVLDADAISPFTVDVDDVAADSHRASVKFTIDAGLPLAQVFSPSHQVATQQDGQVVTVEPQAGDIVMNQDFVIRWQPFAGQEPGAAVFHQQWEGEDYLLAMLVPGRAGKTRLPRELTFVIDTSGSMAGESIRQAREALQLGLETLVPGDRFNVIQFNSQPHALFMQPEMATANNLARARQYVNGLKADGGTEMASALTLALQGQGKSAGEMPEDAARVRQVVFMTDGAVGNESALFSQIRRQLGDHRLFTVAIGSAPNMHFMREAARWGRGSYTSVQDLADMSGPLARLFAAMEAPVMTDIQVTWPGQSAAAMEDSFPQRPGDLFQGEPLLQVVRGVASAGKLSVSGRLPGGGSWQQSLDLQQAASGTGLNRYWAREKIDSLLDDARIEGQEPDKERITKLAVAHNLMSPYTSFVAVDKTPVRAAESALLKDNLPTLLPAGSQPGMVRYPQTATFAPLMIALGLLGLMLSAAIVLLQRRAYP</sequence>
<dbReference type="InterPro" id="IPR002035">
    <property type="entry name" value="VWF_A"/>
</dbReference>
<organism evidence="4 5">
    <name type="scientific">Marinobacter xiaoshiensis</name>
    <dbReference type="NCBI Taxonomy" id="3073652"/>
    <lineage>
        <taxon>Bacteria</taxon>
        <taxon>Pseudomonadati</taxon>
        <taxon>Pseudomonadota</taxon>
        <taxon>Gammaproteobacteria</taxon>
        <taxon>Pseudomonadales</taxon>
        <taxon>Marinobacteraceae</taxon>
        <taxon>Marinobacter</taxon>
    </lineage>
</organism>
<dbReference type="SMART" id="SM00327">
    <property type="entry name" value="VWA"/>
    <property type="match status" value="1"/>
</dbReference>
<dbReference type="EMBL" id="JAVMBO010000017">
    <property type="protein sequence ID" value="MDS1310918.1"/>
    <property type="molecule type" value="Genomic_DNA"/>
</dbReference>
<feature type="transmembrane region" description="Helical" evidence="1">
    <location>
        <begin position="669"/>
        <end position="690"/>
    </location>
</feature>
<dbReference type="SMART" id="SM00609">
    <property type="entry name" value="VIT"/>
    <property type="match status" value="1"/>
</dbReference>
<dbReference type="PANTHER" id="PTHR45737">
    <property type="entry name" value="VON WILLEBRAND FACTOR A DOMAIN-CONTAINING PROTEIN 5A"/>
    <property type="match status" value="1"/>
</dbReference>
<evidence type="ECO:0000313" key="5">
    <source>
        <dbReference type="Proteomes" id="UP001267407"/>
    </source>
</evidence>
<dbReference type="InterPro" id="IPR013694">
    <property type="entry name" value="VIT"/>
</dbReference>
<dbReference type="RefSeq" id="WP_310966449.1">
    <property type="nucleotide sequence ID" value="NZ_JAVMBO010000017.1"/>
</dbReference>
<evidence type="ECO:0000259" key="3">
    <source>
        <dbReference type="PROSITE" id="PS51468"/>
    </source>
</evidence>
<feature type="domain" description="VIT" evidence="3">
    <location>
        <begin position="43"/>
        <end position="171"/>
    </location>
</feature>
<dbReference type="PROSITE" id="PS51468">
    <property type="entry name" value="VIT"/>
    <property type="match status" value="1"/>
</dbReference>
<dbReference type="Gene3D" id="3.40.50.410">
    <property type="entry name" value="von Willebrand factor, type A domain"/>
    <property type="match status" value="1"/>
</dbReference>
<keyword evidence="1" id="KW-0812">Transmembrane</keyword>